<feature type="non-terminal residue" evidence="1">
    <location>
        <position position="25"/>
    </location>
</feature>
<proteinExistence type="predicted"/>
<name>A0A2K3KDX4_TRIPR</name>
<comment type="caution">
    <text evidence="1">The sequence shown here is derived from an EMBL/GenBank/DDBJ whole genome shotgun (WGS) entry which is preliminary data.</text>
</comment>
<evidence type="ECO:0000313" key="1">
    <source>
        <dbReference type="EMBL" id="PNX64481.1"/>
    </source>
</evidence>
<evidence type="ECO:0000313" key="2">
    <source>
        <dbReference type="Proteomes" id="UP000236291"/>
    </source>
</evidence>
<accession>A0A2K3KDX4</accession>
<gene>
    <name evidence="1" type="ORF">L195_g062136</name>
</gene>
<sequence length="25" mass="2498">MDGKIGPLDIGIGLGSGSVLLLRSE</sequence>
<reference evidence="1 2" key="2">
    <citation type="journal article" date="2017" name="Front. Plant Sci.">
        <title>Gene Classification and Mining of Molecular Markers Useful in Red Clover (Trifolium pratense) Breeding.</title>
        <authorList>
            <person name="Istvanek J."/>
            <person name="Dluhosova J."/>
            <person name="Dluhos P."/>
            <person name="Patkova L."/>
            <person name="Nedelnik J."/>
            <person name="Repkova J."/>
        </authorList>
    </citation>
    <scope>NUCLEOTIDE SEQUENCE [LARGE SCALE GENOMIC DNA]</scope>
    <source>
        <strain evidence="2">cv. Tatra</strain>
        <tissue evidence="1">Young leaves</tissue>
    </source>
</reference>
<protein>
    <submittedName>
        <fullName evidence="1">Uncharacterized protein</fullName>
    </submittedName>
</protein>
<dbReference type="AlphaFoldDB" id="A0A2K3KDX4"/>
<dbReference type="EMBL" id="ASHM01166598">
    <property type="protein sequence ID" value="PNX64481.1"/>
    <property type="molecule type" value="Genomic_DNA"/>
</dbReference>
<organism evidence="1 2">
    <name type="scientific">Trifolium pratense</name>
    <name type="common">Red clover</name>
    <dbReference type="NCBI Taxonomy" id="57577"/>
    <lineage>
        <taxon>Eukaryota</taxon>
        <taxon>Viridiplantae</taxon>
        <taxon>Streptophyta</taxon>
        <taxon>Embryophyta</taxon>
        <taxon>Tracheophyta</taxon>
        <taxon>Spermatophyta</taxon>
        <taxon>Magnoliopsida</taxon>
        <taxon>eudicotyledons</taxon>
        <taxon>Gunneridae</taxon>
        <taxon>Pentapetalae</taxon>
        <taxon>rosids</taxon>
        <taxon>fabids</taxon>
        <taxon>Fabales</taxon>
        <taxon>Fabaceae</taxon>
        <taxon>Papilionoideae</taxon>
        <taxon>50 kb inversion clade</taxon>
        <taxon>NPAAA clade</taxon>
        <taxon>Hologalegina</taxon>
        <taxon>IRL clade</taxon>
        <taxon>Trifolieae</taxon>
        <taxon>Trifolium</taxon>
    </lineage>
</organism>
<reference evidence="1 2" key="1">
    <citation type="journal article" date="2014" name="Am. J. Bot.">
        <title>Genome assembly and annotation for red clover (Trifolium pratense; Fabaceae).</title>
        <authorList>
            <person name="Istvanek J."/>
            <person name="Jaros M."/>
            <person name="Krenek A."/>
            <person name="Repkova J."/>
        </authorList>
    </citation>
    <scope>NUCLEOTIDE SEQUENCE [LARGE SCALE GENOMIC DNA]</scope>
    <source>
        <strain evidence="2">cv. Tatra</strain>
        <tissue evidence="1">Young leaves</tissue>
    </source>
</reference>
<dbReference type="Proteomes" id="UP000236291">
    <property type="component" value="Unassembled WGS sequence"/>
</dbReference>